<dbReference type="PANTHER" id="PTHR30560">
    <property type="entry name" value="TRIGGER FACTOR CHAPERONE AND PEPTIDYL-PROLYL CIS/TRANS ISOMERASE"/>
    <property type="match status" value="1"/>
</dbReference>
<dbReference type="GO" id="GO:0015031">
    <property type="term" value="P:protein transport"/>
    <property type="evidence" value="ECO:0007669"/>
    <property type="project" value="InterPro"/>
</dbReference>
<evidence type="ECO:0000256" key="2">
    <source>
        <dbReference type="ARBA" id="ARBA00005464"/>
    </source>
</evidence>
<keyword evidence="6 10" id="KW-0413">Isomerase</keyword>
<accession>A0A3B0VC52</accession>
<keyword evidence="4" id="KW-0697">Rotamase</keyword>
<keyword evidence="10" id="KW-0131">Cell cycle</keyword>
<dbReference type="InterPro" id="IPR037041">
    <property type="entry name" value="Trigger_fac_C_sf"/>
</dbReference>
<sequence length="441" mass="50211">MEVAVEDISNLRKALKITLPREEVDPHMDAAYKKMQSGAALKGFRKGKVPKKVMEKTYGERIKNEVSEKLIQDTYFDALAETKLEAVVHPDIKLFEFKDDGCFYYEAEIEIKPEFDLAQYKDLEIEHPEIVITDDEIAEHIEKTRRELAPLKAVEDRGAEVDDLIIIDFQGFENGSPLKHAAGTEYSLDIGSGSNGKEFEDMLLGLKKGEEAERCVKFPPDFANTVLAGKEIDFKITVKDLKERVQVAIDDDFAQDVDEEFKTLDDLKAHVRAQIKTEKEKTMDGDVADKIMLKLMESHDFDLPARLVAYEINELVKELEGNLDRQGLSLEAAGLTREKVAEQYRESAERRIKGDFILKKIADQEDIKLAEEDLEKGYERIAQQYNMTVADVKSYFKGRNDIMPFMHELLNEKIIKFLRDAAKVVFVPAADESKETTEAAS</sequence>
<dbReference type="InterPro" id="IPR008880">
    <property type="entry name" value="Trigger_fac_C"/>
</dbReference>
<evidence type="ECO:0000256" key="3">
    <source>
        <dbReference type="ARBA" id="ARBA00013194"/>
    </source>
</evidence>
<evidence type="ECO:0000313" key="10">
    <source>
        <dbReference type="EMBL" id="VAW38290.1"/>
    </source>
</evidence>
<name>A0A3B0VC52_9ZZZZ</name>
<protein>
    <recommendedName>
        <fullName evidence="3">peptidylprolyl isomerase</fullName>
        <ecNumber evidence="3">5.2.1.8</ecNumber>
    </recommendedName>
</protein>
<feature type="domain" description="Trigger factor ribosome-binding bacterial" evidence="8">
    <location>
        <begin position="1"/>
        <end position="143"/>
    </location>
</feature>
<evidence type="ECO:0000256" key="1">
    <source>
        <dbReference type="ARBA" id="ARBA00000971"/>
    </source>
</evidence>
<dbReference type="InterPro" id="IPR036611">
    <property type="entry name" value="Trigger_fac_ribosome-bd_sf"/>
</dbReference>
<dbReference type="GO" id="GO:0051301">
    <property type="term" value="P:cell division"/>
    <property type="evidence" value="ECO:0007669"/>
    <property type="project" value="UniProtKB-KW"/>
</dbReference>
<dbReference type="PIRSF" id="PIRSF003095">
    <property type="entry name" value="Trigger_factor"/>
    <property type="match status" value="1"/>
</dbReference>
<dbReference type="GO" id="GO:0043335">
    <property type="term" value="P:protein unfolding"/>
    <property type="evidence" value="ECO:0007669"/>
    <property type="project" value="TreeGrafter"/>
</dbReference>
<dbReference type="PANTHER" id="PTHR30560:SF3">
    <property type="entry name" value="TRIGGER FACTOR-LIKE PROTEIN TIG, CHLOROPLASTIC"/>
    <property type="match status" value="1"/>
</dbReference>
<dbReference type="GO" id="GO:0051083">
    <property type="term" value="P:'de novo' cotranslational protein folding"/>
    <property type="evidence" value="ECO:0007669"/>
    <property type="project" value="TreeGrafter"/>
</dbReference>
<dbReference type="InterPro" id="IPR001179">
    <property type="entry name" value="PPIase_FKBP_dom"/>
</dbReference>
<dbReference type="SUPFAM" id="SSF102735">
    <property type="entry name" value="Trigger factor ribosome-binding domain"/>
    <property type="match status" value="1"/>
</dbReference>
<dbReference type="Gene3D" id="1.10.3120.10">
    <property type="entry name" value="Trigger factor, C-terminal domain"/>
    <property type="match status" value="1"/>
</dbReference>
<feature type="domain" description="Trigger factor C-terminal" evidence="9">
    <location>
        <begin position="263"/>
        <end position="418"/>
    </location>
</feature>
<evidence type="ECO:0000256" key="6">
    <source>
        <dbReference type="ARBA" id="ARBA00023235"/>
    </source>
</evidence>
<dbReference type="InterPro" id="IPR027304">
    <property type="entry name" value="Trigger_fact/SurA_dom_sf"/>
</dbReference>
<dbReference type="Pfam" id="PF05697">
    <property type="entry name" value="Trigger_N"/>
    <property type="match status" value="1"/>
</dbReference>
<dbReference type="HAMAP" id="MF_00303">
    <property type="entry name" value="Trigger_factor_Tig"/>
    <property type="match status" value="1"/>
</dbReference>
<dbReference type="NCBIfam" id="TIGR00115">
    <property type="entry name" value="tig"/>
    <property type="match status" value="1"/>
</dbReference>
<proteinExistence type="inferred from homology"/>
<dbReference type="AlphaFoldDB" id="A0A3B0VC52"/>
<dbReference type="Gene3D" id="3.30.70.1050">
    <property type="entry name" value="Trigger factor ribosome-binding domain"/>
    <property type="match status" value="1"/>
</dbReference>
<evidence type="ECO:0000256" key="5">
    <source>
        <dbReference type="ARBA" id="ARBA00023186"/>
    </source>
</evidence>
<evidence type="ECO:0000259" key="8">
    <source>
        <dbReference type="Pfam" id="PF05697"/>
    </source>
</evidence>
<dbReference type="Gene3D" id="3.10.50.40">
    <property type="match status" value="1"/>
</dbReference>
<dbReference type="GO" id="GO:0043022">
    <property type="term" value="F:ribosome binding"/>
    <property type="evidence" value="ECO:0007669"/>
    <property type="project" value="TreeGrafter"/>
</dbReference>
<dbReference type="InterPro" id="IPR046357">
    <property type="entry name" value="PPIase_dom_sf"/>
</dbReference>
<reference evidence="10" key="1">
    <citation type="submission" date="2018-06" db="EMBL/GenBank/DDBJ databases">
        <authorList>
            <person name="Zhirakovskaya E."/>
        </authorList>
    </citation>
    <scope>NUCLEOTIDE SEQUENCE</scope>
</reference>
<dbReference type="Pfam" id="PF00254">
    <property type="entry name" value="FKBP_C"/>
    <property type="match status" value="1"/>
</dbReference>
<comment type="catalytic activity">
    <reaction evidence="1">
        <text>[protein]-peptidylproline (omega=180) = [protein]-peptidylproline (omega=0)</text>
        <dbReference type="Rhea" id="RHEA:16237"/>
        <dbReference type="Rhea" id="RHEA-COMP:10747"/>
        <dbReference type="Rhea" id="RHEA-COMP:10748"/>
        <dbReference type="ChEBI" id="CHEBI:83833"/>
        <dbReference type="ChEBI" id="CHEBI:83834"/>
        <dbReference type="EC" id="5.2.1.8"/>
    </reaction>
</comment>
<dbReference type="GO" id="GO:0044183">
    <property type="term" value="F:protein folding chaperone"/>
    <property type="evidence" value="ECO:0007669"/>
    <property type="project" value="TreeGrafter"/>
</dbReference>
<evidence type="ECO:0000256" key="4">
    <source>
        <dbReference type="ARBA" id="ARBA00023110"/>
    </source>
</evidence>
<dbReference type="Pfam" id="PF05698">
    <property type="entry name" value="Trigger_C"/>
    <property type="match status" value="1"/>
</dbReference>
<dbReference type="SUPFAM" id="SSF54534">
    <property type="entry name" value="FKBP-like"/>
    <property type="match status" value="1"/>
</dbReference>
<evidence type="ECO:0000259" key="9">
    <source>
        <dbReference type="Pfam" id="PF05698"/>
    </source>
</evidence>
<dbReference type="EMBL" id="UOEX01000241">
    <property type="protein sequence ID" value="VAW38290.1"/>
    <property type="molecule type" value="Genomic_DNA"/>
</dbReference>
<gene>
    <name evidence="10" type="ORF">MNBD_DELTA03-1483</name>
</gene>
<dbReference type="InterPro" id="IPR005215">
    <property type="entry name" value="Trig_fac"/>
</dbReference>
<organism evidence="10">
    <name type="scientific">hydrothermal vent metagenome</name>
    <dbReference type="NCBI Taxonomy" id="652676"/>
    <lineage>
        <taxon>unclassified sequences</taxon>
        <taxon>metagenomes</taxon>
        <taxon>ecological metagenomes</taxon>
    </lineage>
</organism>
<keyword evidence="5" id="KW-0143">Chaperone</keyword>
<dbReference type="GO" id="GO:0003755">
    <property type="term" value="F:peptidyl-prolyl cis-trans isomerase activity"/>
    <property type="evidence" value="ECO:0007669"/>
    <property type="project" value="UniProtKB-KW"/>
</dbReference>
<evidence type="ECO:0000259" key="7">
    <source>
        <dbReference type="Pfam" id="PF00254"/>
    </source>
</evidence>
<feature type="domain" description="PPIase FKBP-type" evidence="7">
    <location>
        <begin position="159"/>
        <end position="236"/>
    </location>
</feature>
<dbReference type="InterPro" id="IPR008881">
    <property type="entry name" value="Trigger_fac_ribosome-bd_bac"/>
</dbReference>
<keyword evidence="10" id="KW-0132">Cell division</keyword>
<comment type="similarity">
    <text evidence="2">Belongs to the FKBP-type PPIase family. Tig subfamily.</text>
</comment>
<dbReference type="EC" id="5.2.1.8" evidence="3"/>
<dbReference type="SUPFAM" id="SSF109998">
    <property type="entry name" value="Triger factor/SurA peptide-binding domain-like"/>
    <property type="match status" value="1"/>
</dbReference>